<evidence type="ECO:0000256" key="1">
    <source>
        <dbReference type="SAM" id="Phobius"/>
    </source>
</evidence>
<keyword evidence="1" id="KW-0812">Transmembrane</keyword>
<reference evidence="2 3" key="1">
    <citation type="submission" date="2016-03" db="EMBL/GenBank/DDBJ databases">
        <authorList>
            <person name="Zhang H."/>
            <person name="Liu R."/>
            <person name="Wang M."/>
            <person name="Wang H."/>
            <person name="Wang L."/>
            <person name="Song L."/>
        </authorList>
    </citation>
    <scope>NUCLEOTIDE SEQUENCE [LARGE SCALE GENOMIC DNA]</scope>
    <source>
        <strain evidence="2 3">DSM 16099</strain>
    </source>
</reference>
<dbReference type="EMBL" id="LVCN01000034">
    <property type="protein sequence ID" value="KYL33649.1"/>
    <property type="molecule type" value="Genomic_DNA"/>
</dbReference>
<evidence type="ECO:0000313" key="3">
    <source>
        <dbReference type="Proteomes" id="UP000075763"/>
    </source>
</evidence>
<dbReference type="AlphaFoldDB" id="A0ABD4EL76"/>
<keyword evidence="1" id="KW-1133">Transmembrane helix</keyword>
<proteinExistence type="predicted"/>
<evidence type="ECO:0000313" key="2">
    <source>
        <dbReference type="EMBL" id="KYL33649.1"/>
    </source>
</evidence>
<dbReference type="Proteomes" id="UP000075763">
    <property type="component" value="Unassembled WGS sequence"/>
</dbReference>
<comment type="caution">
    <text evidence="2">The sequence shown here is derived from an EMBL/GenBank/DDBJ whole genome shotgun (WGS) entry which is preliminary data.</text>
</comment>
<feature type="transmembrane region" description="Helical" evidence="1">
    <location>
        <begin position="48"/>
        <end position="66"/>
    </location>
</feature>
<name>A0ABD4EL76_9GAMM</name>
<sequence length="73" mass="8082">MDIMEMLRSGELSLMAVIVPHLIIVEAIAVGTFCLILAKSKNRNKVTALLIGVVPFFNILALLYYVETKGVIY</sequence>
<keyword evidence="1" id="KW-0472">Membrane</keyword>
<organism evidence="2 3">
    <name type="scientific">Pseudoalteromonas tetraodonis</name>
    <dbReference type="NCBI Taxonomy" id="43659"/>
    <lineage>
        <taxon>Bacteria</taxon>
        <taxon>Pseudomonadati</taxon>
        <taxon>Pseudomonadota</taxon>
        <taxon>Gammaproteobacteria</taxon>
        <taxon>Alteromonadales</taxon>
        <taxon>Pseudoalteromonadaceae</taxon>
        <taxon>Pseudoalteromonas</taxon>
    </lineage>
</organism>
<gene>
    <name evidence="2" type="ORF">A2I96_03055</name>
</gene>
<accession>A0ABD4EL76</accession>
<feature type="transmembrane region" description="Helical" evidence="1">
    <location>
        <begin position="12"/>
        <end position="36"/>
    </location>
</feature>
<evidence type="ECO:0008006" key="4">
    <source>
        <dbReference type="Google" id="ProtNLM"/>
    </source>
</evidence>
<protein>
    <recommendedName>
        <fullName evidence="4">Cardiolipin synthase N-terminal domain-containing protein</fullName>
    </recommendedName>
</protein>